<dbReference type="CDD" id="cd02440">
    <property type="entry name" value="AdoMet_MTases"/>
    <property type="match status" value="1"/>
</dbReference>
<reference evidence="2" key="1">
    <citation type="journal article" date="2014" name="Int. J. Syst. Evol. Microbiol.">
        <title>Complete genome sequence of Corynebacterium casei LMG S-19264T (=DSM 44701T), isolated from a smear-ripened cheese.</title>
        <authorList>
            <consortium name="US DOE Joint Genome Institute (JGI-PGF)"/>
            <person name="Walter F."/>
            <person name="Albersmeier A."/>
            <person name="Kalinowski J."/>
            <person name="Ruckert C."/>
        </authorList>
    </citation>
    <scope>NUCLEOTIDE SEQUENCE</scope>
    <source>
        <strain evidence="2">JCM 3313</strain>
    </source>
</reference>
<evidence type="ECO:0000313" key="3">
    <source>
        <dbReference type="Proteomes" id="UP000639606"/>
    </source>
</evidence>
<dbReference type="Pfam" id="PF13649">
    <property type="entry name" value="Methyltransf_25"/>
    <property type="match status" value="1"/>
</dbReference>
<gene>
    <name evidence="2" type="ORF">GCM10010185_69910</name>
</gene>
<dbReference type="EMBL" id="BMRG01000030">
    <property type="protein sequence ID" value="GGP86191.1"/>
    <property type="molecule type" value="Genomic_DNA"/>
</dbReference>
<keyword evidence="3" id="KW-1185">Reference proteome</keyword>
<comment type="caution">
    <text evidence="2">The sequence shown here is derived from an EMBL/GenBank/DDBJ whole genome shotgun (WGS) entry which is preliminary data.</text>
</comment>
<dbReference type="GO" id="GO:0008168">
    <property type="term" value="F:methyltransferase activity"/>
    <property type="evidence" value="ECO:0007669"/>
    <property type="project" value="UniProtKB-KW"/>
</dbReference>
<dbReference type="RefSeq" id="WP_189227603.1">
    <property type="nucleotide sequence ID" value="NZ_BMRG01000030.1"/>
</dbReference>
<keyword evidence="2" id="KW-0808">Transferase</keyword>
<dbReference type="PANTHER" id="PTHR42912">
    <property type="entry name" value="METHYLTRANSFERASE"/>
    <property type="match status" value="1"/>
</dbReference>
<protein>
    <submittedName>
        <fullName evidence="2">Methyltransferase type 11</fullName>
    </submittedName>
</protein>
<dbReference type="GO" id="GO:0032259">
    <property type="term" value="P:methylation"/>
    <property type="evidence" value="ECO:0007669"/>
    <property type="project" value="UniProtKB-KW"/>
</dbReference>
<sequence>MSEAFFALHHDLPRQGPGSDATTRLLLALAGPLPDRPRALDIGCGPGRSALVLAEAGAEVTAVDTHEPFLDQLRRSAVRRGLRVTAEHRSMTDLPYPDASFDLVWAEGSAYLMGFDQALSAWRRLLAPGGALVVTECGWTTLDPAPAARAFWDAAYPLRTTAQTITAATRAGYTVTATYLLPDRDWFDEYYAPLERRADAADPALPGMAEALAWTRREIDLRRAHGADYGYTGYVLRPRPTTP</sequence>
<reference evidence="2" key="2">
    <citation type="submission" date="2020-09" db="EMBL/GenBank/DDBJ databases">
        <authorList>
            <person name="Sun Q."/>
            <person name="Ohkuma M."/>
        </authorList>
    </citation>
    <scope>NUCLEOTIDE SEQUENCE</scope>
    <source>
        <strain evidence="2">JCM 3313</strain>
    </source>
</reference>
<accession>A0A918AU60</accession>
<dbReference type="InterPro" id="IPR041698">
    <property type="entry name" value="Methyltransf_25"/>
</dbReference>
<dbReference type="Proteomes" id="UP000639606">
    <property type="component" value="Unassembled WGS sequence"/>
</dbReference>
<name>A0A918AU60_9PSEU</name>
<dbReference type="AlphaFoldDB" id="A0A918AU60"/>
<dbReference type="Gene3D" id="3.40.50.150">
    <property type="entry name" value="Vaccinia Virus protein VP39"/>
    <property type="match status" value="1"/>
</dbReference>
<feature type="domain" description="Methyltransferase" evidence="1">
    <location>
        <begin position="40"/>
        <end position="130"/>
    </location>
</feature>
<dbReference type="InterPro" id="IPR029063">
    <property type="entry name" value="SAM-dependent_MTases_sf"/>
</dbReference>
<proteinExistence type="predicted"/>
<organism evidence="2 3">
    <name type="scientific">Saccharothrix coeruleofusca</name>
    <dbReference type="NCBI Taxonomy" id="33919"/>
    <lineage>
        <taxon>Bacteria</taxon>
        <taxon>Bacillati</taxon>
        <taxon>Actinomycetota</taxon>
        <taxon>Actinomycetes</taxon>
        <taxon>Pseudonocardiales</taxon>
        <taxon>Pseudonocardiaceae</taxon>
        <taxon>Saccharothrix</taxon>
    </lineage>
</organism>
<dbReference type="SUPFAM" id="SSF53335">
    <property type="entry name" value="S-adenosyl-L-methionine-dependent methyltransferases"/>
    <property type="match status" value="1"/>
</dbReference>
<evidence type="ECO:0000313" key="2">
    <source>
        <dbReference type="EMBL" id="GGP86191.1"/>
    </source>
</evidence>
<dbReference type="InterPro" id="IPR050508">
    <property type="entry name" value="Methyltransf_Superfamily"/>
</dbReference>
<keyword evidence="2" id="KW-0489">Methyltransferase</keyword>
<evidence type="ECO:0000259" key="1">
    <source>
        <dbReference type="Pfam" id="PF13649"/>
    </source>
</evidence>